<name>A0A1J4JMN9_9EUKA</name>
<dbReference type="InterPro" id="IPR035892">
    <property type="entry name" value="C2_domain_sf"/>
</dbReference>
<dbReference type="AlphaFoldDB" id="A0A1J4JMN9"/>
<proteinExistence type="predicted"/>
<evidence type="ECO:0008006" key="3">
    <source>
        <dbReference type="Google" id="ProtNLM"/>
    </source>
</evidence>
<dbReference type="RefSeq" id="XP_068351950.1">
    <property type="nucleotide sequence ID" value="XM_068490363.1"/>
</dbReference>
<protein>
    <recommendedName>
        <fullName evidence="3">C2 domain-containing protein</fullName>
    </recommendedName>
</protein>
<dbReference type="SUPFAM" id="SSF49562">
    <property type="entry name" value="C2 domain (Calcium/lipid-binding domain, CaLB)"/>
    <property type="match status" value="1"/>
</dbReference>
<accession>A0A1J4JMN9</accession>
<sequence>MSQYILDIMVNSADLSPDIQSLKSPLWLIFKADGNNHNCQTPQVKPSSPVWNYGFRLIISLPDLSGAYLFVNLCTTNQKTKQIVLLGNSKVSIKGLPVGYPKKFAFPIMNSKNTAIIAAKLSLTATLSAIVPSPAQYSSYPGYQQAAPNGYPMAQPQYFTSHS</sequence>
<dbReference type="Proteomes" id="UP000179807">
    <property type="component" value="Unassembled WGS sequence"/>
</dbReference>
<dbReference type="EMBL" id="MLAK01001037">
    <property type="protein sequence ID" value="OHS98813.1"/>
    <property type="molecule type" value="Genomic_DNA"/>
</dbReference>
<dbReference type="GeneID" id="94825067"/>
<evidence type="ECO:0000313" key="2">
    <source>
        <dbReference type="Proteomes" id="UP000179807"/>
    </source>
</evidence>
<dbReference type="OrthoDB" id="10463136at2759"/>
<reference evidence="1" key="1">
    <citation type="submission" date="2016-10" db="EMBL/GenBank/DDBJ databases">
        <authorList>
            <person name="Benchimol M."/>
            <person name="Almeida L.G."/>
            <person name="Vasconcelos A.T."/>
            <person name="Perreira-Neves A."/>
            <person name="Rosa I.A."/>
            <person name="Tasca T."/>
            <person name="Bogo M.R."/>
            <person name="de Souza W."/>
        </authorList>
    </citation>
    <scope>NUCLEOTIDE SEQUENCE [LARGE SCALE GENOMIC DNA]</scope>
    <source>
        <strain evidence="1">K</strain>
    </source>
</reference>
<organism evidence="1 2">
    <name type="scientific">Tritrichomonas foetus</name>
    <dbReference type="NCBI Taxonomy" id="1144522"/>
    <lineage>
        <taxon>Eukaryota</taxon>
        <taxon>Metamonada</taxon>
        <taxon>Parabasalia</taxon>
        <taxon>Tritrichomonadida</taxon>
        <taxon>Tritrichomonadidae</taxon>
        <taxon>Tritrichomonas</taxon>
    </lineage>
</organism>
<gene>
    <name evidence="1" type="ORF">TRFO_01873</name>
</gene>
<comment type="caution">
    <text evidence="1">The sequence shown here is derived from an EMBL/GenBank/DDBJ whole genome shotgun (WGS) entry which is preliminary data.</text>
</comment>
<keyword evidence="2" id="KW-1185">Reference proteome</keyword>
<dbReference type="VEuPathDB" id="TrichDB:TRFO_01873"/>
<evidence type="ECO:0000313" key="1">
    <source>
        <dbReference type="EMBL" id="OHS98813.1"/>
    </source>
</evidence>